<organism evidence="5 6">
    <name type="scientific">Methylovirgula ligni</name>
    <dbReference type="NCBI Taxonomy" id="569860"/>
    <lineage>
        <taxon>Bacteria</taxon>
        <taxon>Pseudomonadati</taxon>
        <taxon>Pseudomonadota</taxon>
        <taxon>Alphaproteobacteria</taxon>
        <taxon>Hyphomicrobiales</taxon>
        <taxon>Beijerinckiaceae</taxon>
        <taxon>Methylovirgula</taxon>
    </lineage>
</organism>
<dbReference type="PANTHER" id="PTHR43673:SF10">
    <property type="entry name" value="NADH DEHYDROGENASE_NAD(P)H NITROREDUCTASE XCC3605-RELATED"/>
    <property type="match status" value="1"/>
</dbReference>
<reference evidence="5 6" key="1">
    <citation type="submission" date="2018-08" db="EMBL/GenBank/DDBJ databases">
        <title>Genomic Encyclopedia of Type Strains, Phase IV (KMG-IV): sequencing the most valuable type-strain genomes for metagenomic binning, comparative biology and taxonomic classification.</title>
        <authorList>
            <person name="Goeker M."/>
        </authorList>
    </citation>
    <scope>NUCLEOTIDE SEQUENCE [LARGE SCALE GENOMIC DNA]</scope>
    <source>
        <strain evidence="5 6">BW863</strain>
    </source>
</reference>
<dbReference type="GO" id="GO:0016491">
    <property type="term" value="F:oxidoreductase activity"/>
    <property type="evidence" value="ECO:0007669"/>
    <property type="project" value="UniProtKB-KW"/>
</dbReference>
<evidence type="ECO:0000256" key="2">
    <source>
        <dbReference type="ARBA" id="ARBA00023002"/>
    </source>
</evidence>
<feature type="region of interest" description="Disordered" evidence="3">
    <location>
        <begin position="1"/>
        <end position="23"/>
    </location>
</feature>
<comment type="caution">
    <text evidence="5">The sequence shown here is derived from an EMBL/GenBank/DDBJ whole genome shotgun (WGS) entry which is preliminary data.</text>
</comment>
<evidence type="ECO:0000256" key="3">
    <source>
        <dbReference type="SAM" id="MobiDB-lite"/>
    </source>
</evidence>
<gene>
    <name evidence="5" type="ORF">DES32_2262</name>
</gene>
<protein>
    <submittedName>
        <fullName evidence="5">Nitroreductase</fullName>
    </submittedName>
</protein>
<dbReference type="CDD" id="cd02138">
    <property type="entry name" value="TdsD-like"/>
    <property type="match status" value="1"/>
</dbReference>
<evidence type="ECO:0000259" key="4">
    <source>
        <dbReference type="Pfam" id="PF00881"/>
    </source>
</evidence>
<dbReference type="Pfam" id="PF00881">
    <property type="entry name" value="Nitroreductase"/>
    <property type="match status" value="2"/>
</dbReference>
<evidence type="ECO:0000256" key="1">
    <source>
        <dbReference type="ARBA" id="ARBA00007118"/>
    </source>
</evidence>
<dbReference type="InterPro" id="IPR000415">
    <property type="entry name" value="Nitroreductase-like"/>
</dbReference>
<dbReference type="PANTHER" id="PTHR43673">
    <property type="entry name" value="NAD(P)H NITROREDUCTASE YDGI-RELATED"/>
    <property type="match status" value="1"/>
</dbReference>
<dbReference type="AlphaFoldDB" id="A0A3D9YUQ6"/>
<comment type="similarity">
    <text evidence="1">Belongs to the nitroreductase family.</text>
</comment>
<dbReference type="Gene3D" id="3.40.109.10">
    <property type="entry name" value="NADH Oxidase"/>
    <property type="match status" value="1"/>
</dbReference>
<dbReference type="Proteomes" id="UP000256900">
    <property type="component" value="Unassembled WGS sequence"/>
</dbReference>
<sequence>MSAPVSRQKFDKGNNVSNTNSRVADYPVDPQFLARWSPRAFTGEKIPESELRSLFEAARWAPSSFNLQPWRFFYALRGTPEFDTFLGLLIEANQSWAKNAGALVILASKTTALYPGSDKPVTTRTHSFDSGAAWAYLALAAHQRGWAAHAMGGFDVERTTPVLNLPADYRPEAAIAIGRQGDPSVLTESQRKREAPSGRNPQSEFTFQGGFPSA</sequence>
<name>A0A3D9YUQ6_9HYPH</name>
<feature type="region of interest" description="Disordered" evidence="3">
    <location>
        <begin position="180"/>
        <end position="214"/>
    </location>
</feature>
<evidence type="ECO:0000313" key="6">
    <source>
        <dbReference type="Proteomes" id="UP000256900"/>
    </source>
</evidence>
<proteinExistence type="inferred from homology"/>
<dbReference type="EMBL" id="QUMO01000003">
    <property type="protein sequence ID" value="REF86214.1"/>
    <property type="molecule type" value="Genomic_DNA"/>
</dbReference>
<feature type="domain" description="Nitroreductase" evidence="4">
    <location>
        <begin position="34"/>
        <end position="74"/>
    </location>
</feature>
<keyword evidence="6" id="KW-1185">Reference proteome</keyword>
<accession>A0A3D9YUQ6</accession>
<evidence type="ECO:0000313" key="5">
    <source>
        <dbReference type="EMBL" id="REF86214.1"/>
    </source>
</evidence>
<dbReference type="InterPro" id="IPR029479">
    <property type="entry name" value="Nitroreductase"/>
</dbReference>
<keyword evidence="2" id="KW-0560">Oxidoreductase</keyword>
<dbReference type="SUPFAM" id="SSF55469">
    <property type="entry name" value="FMN-dependent nitroreductase-like"/>
    <property type="match status" value="1"/>
</dbReference>
<feature type="domain" description="Nitroreductase" evidence="4">
    <location>
        <begin position="92"/>
        <end position="179"/>
    </location>
</feature>